<accession>M7YJP0</accession>
<name>M7YJP0_TRIUA</name>
<gene>
    <name evidence="1" type="ORF">TRIUR3_09450</name>
</gene>
<dbReference type="AlphaFoldDB" id="M7YJP0"/>
<organism evidence="1">
    <name type="scientific">Triticum urartu</name>
    <name type="common">Red wild einkorn</name>
    <name type="synonym">Crithodium urartu</name>
    <dbReference type="NCBI Taxonomy" id="4572"/>
    <lineage>
        <taxon>Eukaryota</taxon>
        <taxon>Viridiplantae</taxon>
        <taxon>Streptophyta</taxon>
        <taxon>Embryophyta</taxon>
        <taxon>Tracheophyta</taxon>
        <taxon>Spermatophyta</taxon>
        <taxon>Magnoliopsida</taxon>
        <taxon>Liliopsida</taxon>
        <taxon>Poales</taxon>
        <taxon>Poaceae</taxon>
        <taxon>BOP clade</taxon>
        <taxon>Pooideae</taxon>
        <taxon>Triticodae</taxon>
        <taxon>Triticeae</taxon>
        <taxon>Triticinae</taxon>
        <taxon>Triticum</taxon>
    </lineage>
</organism>
<reference evidence="1" key="1">
    <citation type="journal article" date="2013" name="Nature">
        <title>Draft genome of the wheat A-genome progenitor Triticum urartu.</title>
        <authorList>
            <person name="Ling H.Q."/>
            <person name="Zhao S."/>
            <person name="Liu D."/>
            <person name="Wang J."/>
            <person name="Sun H."/>
            <person name="Zhang C."/>
            <person name="Fan H."/>
            <person name="Li D."/>
            <person name="Dong L."/>
            <person name="Tao Y."/>
            <person name="Gao C."/>
            <person name="Wu H."/>
            <person name="Li Y."/>
            <person name="Cui Y."/>
            <person name="Guo X."/>
            <person name="Zheng S."/>
            <person name="Wang B."/>
            <person name="Yu K."/>
            <person name="Liang Q."/>
            <person name="Yang W."/>
            <person name="Lou X."/>
            <person name="Chen J."/>
            <person name="Feng M."/>
            <person name="Jian J."/>
            <person name="Zhang X."/>
            <person name="Luo G."/>
            <person name="Jiang Y."/>
            <person name="Liu J."/>
            <person name="Wang Z."/>
            <person name="Sha Y."/>
            <person name="Zhang B."/>
            <person name="Wu H."/>
            <person name="Tang D."/>
            <person name="Shen Q."/>
            <person name="Xue P."/>
            <person name="Zou S."/>
            <person name="Wang X."/>
            <person name="Liu X."/>
            <person name="Wang F."/>
            <person name="Yang Y."/>
            <person name="An X."/>
            <person name="Dong Z."/>
            <person name="Zhang K."/>
            <person name="Zhang X."/>
            <person name="Luo M.C."/>
            <person name="Dvorak J."/>
            <person name="Tong Y."/>
            <person name="Wang J."/>
            <person name="Yang H."/>
            <person name="Li Z."/>
            <person name="Wang D."/>
            <person name="Zhang A."/>
            <person name="Wang J."/>
        </authorList>
    </citation>
    <scope>NUCLEOTIDE SEQUENCE</scope>
</reference>
<protein>
    <submittedName>
        <fullName evidence="1">Uncharacterized protein</fullName>
    </submittedName>
</protein>
<proteinExistence type="predicted"/>
<sequence length="139" mass="15123">MAAPSLTHATRPPPCAARCWPFVSADRARRYDVFWALGRGPGGVLLLLPQVVKEQYCQAGRTPFLCSKPLGAVGMQAIRPLSTGVVALLRPLATGAVALLHCHHRLPGTRFYLRLPQVNRAAFSSLLLTKLLDVEVIDD</sequence>
<evidence type="ECO:0000313" key="1">
    <source>
        <dbReference type="EMBL" id="EMS50678.1"/>
    </source>
</evidence>
<dbReference type="EMBL" id="KD228532">
    <property type="protein sequence ID" value="EMS50678.1"/>
    <property type="molecule type" value="Genomic_DNA"/>
</dbReference>